<comment type="caution">
    <text evidence="8">The sequence shown here is derived from an EMBL/GenBank/DDBJ whole genome shotgun (WGS) entry which is preliminary data.</text>
</comment>
<protein>
    <submittedName>
        <fullName evidence="8">Response regulator transcription factor</fullName>
    </submittedName>
</protein>
<keyword evidence="4" id="KW-0597">Phosphoprotein</keyword>
<dbReference type="PROSITE" id="PS50110">
    <property type="entry name" value="RESPONSE_REGULATORY"/>
    <property type="match status" value="1"/>
</dbReference>
<sequence length="245" mass="26262">MPAPAPVHNAPARGYRGPAKGMAMRLLLVEDNEQLAEALQTLLAGAGHAVDRVADGASAEALAAAERFDLIILDLNLPQMDGLSVLRALRARGNQAAVLILTARGAPEDRIRGLDLGADDYMVKPFDIGEFEARVRSLLRRQAGLRAAVVTVGDVTLDLAARRFSAGGAALDLPARELALLELLFMRAGKVVTKDAIVQSLTSLDDSLSENAIEQYASRLRRRLAPHGVHLRTARGIGYYIDRSA</sequence>
<evidence type="ECO:0000256" key="5">
    <source>
        <dbReference type="PROSITE-ProRule" id="PRU01091"/>
    </source>
</evidence>
<dbReference type="SMART" id="SM00862">
    <property type="entry name" value="Trans_reg_C"/>
    <property type="match status" value="1"/>
</dbReference>
<evidence type="ECO:0000256" key="2">
    <source>
        <dbReference type="ARBA" id="ARBA00023125"/>
    </source>
</evidence>
<evidence type="ECO:0000259" key="6">
    <source>
        <dbReference type="PROSITE" id="PS50110"/>
    </source>
</evidence>
<name>A0ABV7U7V4_9RHOB</name>
<dbReference type="InterPro" id="IPR001867">
    <property type="entry name" value="OmpR/PhoB-type_DNA-bd"/>
</dbReference>
<dbReference type="PANTHER" id="PTHR48111">
    <property type="entry name" value="REGULATOR OF RPOS"/>
    <property type="match status" value="1"/>
</dbReference>
<feature type="domain" description="Response regulatory" evidence="6">
    <location>
        <begin position="25"/>
        <end position="139"/>
    </location>
</feature>
<evidence type="ECO:0000313" key="8">
    <source>
        <dbReference type="EMBL" id="MFC3631167.1"/>
    </source>
</evidence>
<dbReference type="Pfam" id="PF00486">
    <property type="entry name" value="Trans_reg_C"/>
    <property type="match status" value="1"/>
</dbReference>
<dbReference type="PANTHER" id="PTHR48111:SF67">
    <property type="entry name" value="TRANSCRIPTIONAL REGULATORY PROTEIN TCTD"/>
    <property type="match status" value="1"/>
</dbReference>
<dbReference type="CDD" id="cd00383">
    <property type="entry name" value="trans_reg_C"/>
    <property type="match status" value="1"/>
</dbReference>
<keyword evidence="1" id="KW-0805">Transcription regulation</keyword>
<evidence type="ECO:0000256" key="1">
    <source>
        <dbReference type="ARBA" id="ARBA00023015"/>
    </source>
</evidence>
<dbReference type="SMART" id="SM00448">
    <property type="entry name" value="REC"/>
    <property type="match status" value="1"/>
</dbReference>
<dbReference type="InterPro" id="IPR001789">
    <property type="entry name" value="Sig_transdc_resp-reg_receiver"/>
</dbReference>
<dbReference type="Gene3D" id="1.10.10.10">
    <property type="entry name" value="Winged helix-like DNA-binding domain superfamily/Winged helix DNA-binding domain"/>
    <property type="match status" value="1"/>
</dbReference>
<proteinExistence type="predicted"/>
<evidence type="ECO:0000259" key="7">
    <source>
        <dbReference type="PROSITE" id="PS51755"/>
    </source>
</evidence>
<keyword evidence="2 5" id="KW-0238">DNA-binding</keyword>
<dbReference type="SUPFAM" id="SSF52172">
    <property type="entry name" value="CheY-like"/>
    <property type="match status" value="1"/>
</dbReference>
<dbReference type="Pfam" id="PF00072">
    <property type="entry name" value="Response_reg"/>
    <property type="match status" value="1"/>
</dbReference>
<feature type="domain" description="OmpR/PhoB-type" evidence="7">
    <location>
        <begin position="147"/>
        <end position="243"/>
    </location>
</feature>
<dbReference type="RefSeq" id="WP_377763334.1">
    <property type="nucleotide sequence ID" value="NZ_JBHRXY010000021.1"/>
</dbReference>
<evidence type="ECO:0000256" key="4">
    <source>
        <dbReference type="PROSITE-ProRule" id="PRU00169"/>
    </source>
</evidence>
<dbReference type="InterPro" id="IPR016032">
    <property type="entry name" value="Sig_transdc_resp-reg_C-effctor"/>
</dbReference>
<dbReference type="InterPro" id="IPR011006">
    <property type="entry name" value="CheY-like_superfamily"/>
</dbReference>
<accession>A0ABV7U7V4</accession>
<dbReference type="InterPro" id="IPR036388">
    <property type="entry name" value="WH-like_DNA-bd_sf"/>
</dbReference>
<dbReference type="Gene3D" id="3.40.50.2300">
    <property type="match status" value="1"/>
</dbReference>
<dbReference type="Gene3D" id="6.10.250.690">
    <property type="match status" value="1"/>
</dbReference>
<dbReference type="InterPro" id="IPR039420">
    <property type="entry name" value="WalR-like"/>
</dbReference>
<reference evidence="9" key="1">
    <citation type="journal article" date="2019" name="Int. J. Syst. Evol. Microbiol.">
        <title>The Global Catalogue of Microorganisms (GCM) 10K type strain sequencing project: providing services to taxonomists for standard genome sequencing and annotation.</title>
        <authorList>
            <consortium name="The Broad Institute Genomics Platform"/>
            <consortium name="The Broad Institute Genome Sequencing Center for Infectious Disease"/>
            <person name="Wu L."/>
            <person name="Ma J."/>
        </authorList>
    </citation>
    <scope>NUCLEOTIDE SEQUENCE [LARGE SCALE GENOMIC DNA]</scope>
    <source>
        <strain evidence="9">KCTC 42473</strain>
    </source>
</reference>
<keyword evidence="3" id="KW-0804">Transcription</keyword>
<gene>
    <name evidence="8" type="ORF">ACFOM8_17120</name>
</gene>
<keyword evidence="9" id="KW-1185">Reference proteome</keyword>
<feature type="DNA-binding region" description="OmpR/PhoB-type" evidence="5">
    <location>
        <begin position="147"/>
        <end position="243"/>
    </location>
</feature>
<dbReference type="Proteomes" id="UP001595539">
    <property type="component" value="Unassembled WGS sequence"/>
</dbReference>
<dbReference type="EMBL" id="JBHRXY010000021">
    <property type="protein sequence ID" value="MFC3631167.1"/>
    <property type="molecule type" value="Genomic_DNA"/>
</dbReference>
<dbReference type="PROSITE" id="PS51755">
    <property type="entry name" value="OMPR_PHOB"/>
    <property type="match status" value="1"/>
</dbReference>
<evidence type="ECO:0000256" key="3">
    <source>
        <dbReference type="ARBA" id="ARBA00023163"/>
    </source>
</evidence>
<organism evidence="8 9">
    <name type="scientific">Paracoccus angustae</name>
    <dbReference type="NCBI Taxonomy" id="1671480"/>
    <lineage>
        <taxon>Bacteria</taxon>
        <taxon>Pseudomonadati</taxon>
        <taxon>Pseudomonadota</taxon>
        <taxon>Alphaproteobacteria</taxon>
        <taxon>Rhodobacterales</taxon>
        <taxon>Paracoccaceae</taxon>
        <taxon>Paracoccus</taxon>
    </lineage>
</organism>
<feature type="modified residue" description="4-aspartylphosphate" evidence="4">
    <location>
        <position position="74"/>
    </location>
</feature>
<dbReference type="SUPFAM" id="SSF46894">
    <property type="entry name" value="C-terminal effector domain of the bipartite response regulators"/>
    <property type="match status" value="1"/>
</dbReference>
<evidence type="ECO:0000313" key="9">
    <source>
        <dbReference type="Proteomes" id="UP001595539"/>
    </source>
</evidence>